<dbReference type="OrthoDB" id="1740355at2759"/>
<feature type="transmembrane region" description="Helical" evidence="28">
    <location>
        <begin position="20"/>
        <end position="40"/>
    </location>
</feature>
<dbReference type="GO" id="GO:0005789">
    <property type="term" value="C:endoplasmic reticulum membrane"/>
    <property type="evidence" value="ECO:0007669"/>
    <property type="project" value="UniProtKB-SubCell"/>
</dbReference>
<dbReference type="Gene3D" id="3.40.50.200">
    <property type="entry name" value="Peptidase S8/S53 domain"/>
    <property type="match status" value="1"/>
</dbReference>
<dbReference type="PROSITE" id="PS00137">
    <property type="entry name" value="SUBTILASE_HIS"/>
    <property type="match status" value="1"/>
</dbReference>
<dbReference type="Pfam" id="PF23001">
    <property type="entry name" value="MBTP1_N"/>
    <property type="match status" value="1"/>
</dbReference>
<comment type="similarity">
    <text evidence="4 27">Belongs to the peptidase S8 family.</text>
</comment>
<dbReference type="PANTHER" id="PTHR43806">
    <property type="entry name" value="PEPTIDASE S8"/>
    <property type="match status" value="1"/>
</dbReference>
<dbReference type="InterPro" id="IPR015500">
    <property type="entry name" value="Peptidase_S8_subtilisin-rel"/>
</dbReference>
<evidence type="ECO:0000259" key="30">
    <source>
        <dbReference type="Pfam" id="PF23001"/>
    </source>
</evidence>
<feature type="domain" description="MBTPS1 third" evidence="32">
    <location>
        <begin position="501"/>
        <end position="630"/>
    </location>
</feature>
<keyword evidence="19" id="KW-0865">Zymogen</keyword>
<feature type="active site" description="Charge relay system" evidence="27">
    <location>
        <position position="429"/>
    </location>
</feature>
<dbReference type="GO" id="GO:0000139">
    <property type="term" value="C:Golgi membrane"/>
    <property type="evidence" value="ECO:0007669"/>
    <property type="project" value="UniProtKB-SubCell"/>
</dbReference>
<dbReference type="PRINTS" id="PR00723">
    <property type="entry name" value="SUBTILISIN"/>
</dbReference>
<evidence type="ECO:0000256" key="9">
    <source>
        <dbReference type="ARBA" id="ARBA00022729"/>
    </source>
</evidence>
<sequence>MGYKVRLRNSDQYICRQLQLGNFLLWLIIFCTISCVSVAGQNYSSSNNFLVDFSSEVIDNEYIVSFKQFYNYDARLKYIKAALKTYDPSSWQILPRNNPASSYPSDFEVVQLQSDIVENGLPSLRKHHSIKHVTPQRKVTRTLTSLDGKPLTFDDNEIKSQQGCQFFQKWYSSRPFAKRSSLSLGSTFWETAGKFVRRRLMRALPRQITSILQADVLWNIGIRGAGVKVAVFDTGLVKNHPHFKKIKERTNWTNEKTLDDGLGHGTFVAGVIASNRECMGFAPDSELHIYRVFTNNQVSYTSWFLDAFNYAILKKINVLNLSIGGPDFMDHPFVDKVWELTANNVIMVSAIGNDGPLYGTLNNPADQMDVIGVGGINFEDQIARFSSRGMTTWELPAGYGRVKPDIVTYGSAVRGSSIKGGCRSLSGTSVASPVVAGAVTLLMSGVIHLGGAINPASMKQALMASARRLPGVPIFEQGWGKLDLVRAFQALRSYRPQATLSPSYLDLTECPYMWPYCSQPLYYGGLPTIVNVTILNGMGVSGKIVNKPQWHPYTPQYGHNLEVALSYSDILWPWSGFIAVHISVSSLAANWEGVAQGHISFTVESPPEEGETEVRRSHVKLPLKVKIIPTPPRSKRILWDQYHNLRYPPGYFPRDNLRMKNDPLDWNGDHIHTNFKDMYQHLRSNGYYVEVLGSPFTCFDAQQYGALLLVDSEEEFFPEEVSKLIKDIDTGLSLIVFADWYNVSVMKKVKFYDENTRQWWMPDTGGANIPALNDLLSPWEMAFSDEVYEGDFTLGNHEMYYASGTSLARFPSNGLVVTQSLNNQGMEVLKGQADKVEKVPILGLHQTSHHPSAGRIAVYGDSNCLDTAHMQKDCFWLLDALLQYTTTKHVPPLFEELKSDIVLDAKELPQRMEGNHLYRYSKVLEHHLGTPHTRPLPACPRLSWVRPQPLNKSGPSTLYKAQKLLSVNLDAPFPFRPGPEPQLPKQPWDSPQTVMSESWHLSDGTHVLKKCHSVSRCRKLAFPFSPNILRIPDITEIRCNIEVHEQIHHDFDSFEQYSHFNDYEFQDSCNDDFCPNSELDISNNIFDESDENVSLGVNIEIDDGYKFSRIAGNHVEVHYEFVIHNELSEEYCPKVEFINILELYLNYKRNMCNAVMYKDAIM</sequence>
<gene>
    <name evidence="33" type="primary">MBTPS1</name>
    <name evidence="33" type="ORF">NPIL_18561</name>
</gene>
<comment type="caution">
    <text evidence="33">The sequence shown here is derived from an EMBL/GenBank/DDBJ whole genome shotgun (WGS) entry which is preliminary data.</text>
</comment>
<comment type="subcellular location">
    <subcellularLocation>
        <location evidence="2">Endoplasmic reticulum membrane</location>
        <topology evidence="2">Single-pass type I membrane protein</topology>
    </subcellularLocation>
    <subcellularLocation>
        <location evidence="3">Golgi apparatus membrane</location>
        <topology evidence="3">Single-pass membrane protein</topology>
    </subcellularLocation>
</comment>
<dbReference type="InterPro" id="IPR034185">
    <property type="entry name" value="Site-1_peptidase_cat_dom"/>
</dbReference>
<dbReference type="PROSITE" id="PS51892">
    <property type="entry name" value="SUBTILASE"/>
    <property type="match status" value="1"/>
</dbReference>
<dbReference type="Pfam" id="PF00082">
    <property type="entry name" value="Peptidase_S8"/>
    <property type="match status" value="1"/>
</dbReference>
<keyword evidence="22" id="KW-0753">Steroid metabolism</keyword>
<evidence type="ECO:0000256" key="16">
    <source>
        <dbReference type="ARBA" id="ARBA00023034"/>
    </source>
</evidence>
<dbReference type="InterPro" id="IPR023828">
    <property type="entry name" value="Peptidase_S8_Ser-AS"/>
</dbReference>
<evidence type="ECO:0000256" key="12">
    <source>
        <dbReference type="ARBA" id="ARBA00022824"/>
    </source>
</evidence>
<evidence type="ECO:0000256" key="10">
    <source>
        <dbReference type="ARBA" id="ARBA00022801"/>
    </source>
</evidence>
<comment type="catalytic activity">
    <reaction evidence="23">
        <text>Processes precursors containing basic and hydrophobic/aliphatic residues at P4 and P2, respectively, with a relatively relaxed acceptance of amino acids at P1 and P3.</text>
        <dbReference type="EC" id="3.4.21.112"/>
    </reaction>
</comment>
<dbReference type="InterPro" id="IPR055143">
    <property type="entry name" value="MBTP1_N"/>
</dbReference>
<name>A0A8X6QJI8_NEPPI</name>
<reference evidence="33" key="1">
    <citation type="submission" date="2020-08" db="EMBL/GenBank/DDBJ databases">
        <title>Multicomponent nature underlies the extraordinary mechanical properties of spider dragline silk.</title>
        <authorList>
            <person name="Kono N."/>
            <person name="Nakamura H."/>
            <person name="Mori M."/>
            <person name="Yoshida Y."/>
            <person name="Ohtoshi R."/>
            <person name="Malay A.D."/>
            <person name="Moran D.A.P."/>
            <person name="Tomita M."/>
            <person name="Numata K."/>
            <person name="Arakawa K."/>
        </authorList>
    </citation>
    <scope>NUCLEOTIDE SEQUENCE</scope>
</reference>
<dbReference type="InterPro" id="IPR036852">
    <property type="entry name" value="Peptidase_S8/S53_dom_sf"/>
</dbReference>
<evidence type="ECO:0000256" key="21">
    <source>
        <dbReference type="ARBA" id="ARBA00023180"/>
    </source>
</evidence>
<dbReference type="GO" id="GO:0004252">
    <property type="term" value="F:serine-type endopeptidase activity"/>
    <property type="evidence" value="ECO:0007669"/>
    <property type="project" value="UniProtKB-UniRule"/>
</dbReference>
<dbReference type="GO" id="GO:0008203">
    <property type="term" value="P:cholesterol metabolic process"/>
    <property type="evidence" value="ECO:0007669"/>
    <property type="project" value="UniProtKB-KW"/>
</dbReference>
<evidence type="ECO:0000256" key="18">
    <source>
        <dbReference type="ARBA" id="ARBA00023136"/>
    </source>
</evidence>
<keyword evidence="8 28" id="KW-0812">Transmembrane</keyword>
<keyword evidence="13 27" id="KW-0720">Serine protease</keyword>
<keyword evidence="9" id="KW-0732">Signal</keyword>
<evidence type="ECO:0000256" key="23">
    <source>
        <dbReference type="ARBA" id="ARBA00050826"/>
    </source>
</evidence>
<evidence type="ECO:0000256" key="8">
    <source>
        <dbReference type="ARBA" id="ARBA00022692"/>
    </source>
</evidence>
<keyword evidence="17" id="KW-0443">Lipid metabolism</keyword>
<evidence type="ECO:0000259" key="31">
    <source>
        <dbReference type="Pfam" id="PF23090"/>
    </source>
</evidence>
<evidence type="ECO:0000256" key="22">
    <source>
        <dbReference type="ARBA" id="ARBA00023221"/>
    </source>
</evidence>
<feature type="active site" description="Charge relay system" evidence="27">
    <location>
        <position position="264"/>
    </location>
</feature>
<dbReference type="SUPFAM" id="SSF52743">
    <property type="entry name" value="Subtilisin-like"/>
    <property type="match status" value="1"/>
</dbReference>
<dbReference type="PROSITE" id="PS00138">
    <property type="entry name" value="SUBTILASE_SER"/>
    <property type="match status" value="1"/>
</dbReference>
<evidence type="ECO:0000256" key="20">
    <source>
        <dbReference type="ARBA" id="ARBA00023166"/>
    </source>
</evidence>
<evidence type="ECO:0000313" key="33">
    <source>
        <dbReference type="EMBL" id="GFU25598.1"/>
    </source>
</evidence>
<feature type="domain" description="Peptidase S8/S53" evidence="29">
    <location>
        <begin position="224"/>
        <end position="480"/>
    </location>
</feature>
<dbReference type="InterPro" id="IPR057060">
    <property type="entry name" value="MBTPS1_3rd"/>
</dbReference>
<evidence type="ECO:0000256" key="27">
    <source>
        <dbReference type="PROSITE-ProRule" id="PRU01240"/>
    </source>
</evidence>
<evidence type="ECO:0000259" key="32">
    <source>
        <dbReference type="Pfam" id="PF23094"/>
    </source>
</evidence>
<evidence type="ECO:0000256" key="11">
    <source>
        <dbReference type="ARBA" id="ARBA00022813"/>
    </source>
</evidence>
<keyword evidence="14" id="KW-0106">Calcium</keyword>
<evidence type="ECO:0000256" key="14">
    <source>
        <dbReference type="ARBA" id="ARBA00022837"/>
    </source>
</evidence>
<evidence type="ECO:0000256" key="6">
    <source>
        <dbReference type="ARBA" id="ARBA00022553"/>
    </source>
</evidence>
<evidence type="ECO:0000256" key="3">
    <source>
        <dbReference type="ARBA" id="ARBA00004194"/>
    </source>
</evidence>
<keyword evidence="5" id="KW-0153">Cholesterol metabolism</keyword>
<accession>A0A8X6QJI8</accession>
<keyword evidence="16" id="KW-0333">Golgi apparatus</keyword>
<evidence type="ECO:0000256" key="24">
    <source>
        <dbReference type="ARBA" id="ARBA00066596"/>
    </source>
</evidence>
<keyword evidence="18 28" id="KW-0472">Membrane</keyword>
<dbReference type="InterPro" id="IPR022398">
    <property type="entry name" value="Peptidase_S8_His-AS"/>
</dbReference>
<dbReference type="PANTHER" id="PTHR43806:SF7">
    <property type="entry name" value="MEMBRANE-BOUND TRANSCRIPTION FACTOR SITE-1 PROTEASE"/>
    <property type="match status" value="1"/>
</dbReference>
<keyword evidence="15 28" id="KW-1133">Transmembrane helix</keyword>
<evidence type="ECO:0000256" key="19">
    <source>
        <dbReference type="ARBA" id="ARBA00023145"/>
    </source>
</evidence>
<dbReference type="AlphaFoldDB" id="A0A8X6QJI8"/>
<evidence type="ECO:0000256" key="15">
    <source>
        <dbReference type="ARBA" id="ARBA00022989"/>
    </source>
</evidence>
<evidence type="ECO:0000256" key="1">
    <source>
        <dbReference type="ARBA" id="ARBA00001913"/>
    </source>
</evidence>
<evidence type="ECO:0000256" key="2">
    <source>
        <dbReference type="ARBA" id="ARBA00004115"/>
    </source>
</evidence>
<dbReference type="EMBL" id="BMAW01081662">
    <property type="protein sequence ID" value="GFU25598.1"/>
    <property type="molecule type" value="Genomic_DNA"/>
</dbReference>
<evidence type="ECO:0000256" key="25">
    <source>
        <dbReference type="ARBA" id="ARBA00067283"/>
    </source>
</evidence>
<dbReference type="InterPro" id="IPR050131">
    <property type="entry name" value="Peptidase_S8_subtilisin-like"/>
</dbReference>
<evidence type="ECO:0000256" key="4">
    <source>
        <dbReference type="ARBA" id="ARBA00011073"/>
    </source>
</evidence>
<dbReference type="Pfam" id="PF23090">
    <property type="entry name" value="MBTPS1_4th"/>
    <property type="match status" value="1"/>
</dbReference>
<keyword evidence="10 27" id="KW-0378">Hydrolase</keyword>
<feature type="domain" description="Membrane-bound transcription factor site-1 protease-like N-terminal" evidence="30">
    <location>
        <begin position="57"/>
        <end position="137"/>
    </location>
</feature>
<evidence type="ECO:0000256" key="13">
    <source>
        <dbReference type="ARBA" id="ARBA00022825"/>
    </source>
</evidence>
<evidence type="ECO:0000256" key="7">
    <source>
        <dbReference type="ARBA" id="ARBA00022670"/>
    </source>
</evidence>
<dbReference type="CDD" id="cd07479">
    <property type="entry name" value="Peptidases_S8_SKI-1_like"/>
    <property type="match status" value="1"/>
</dbReference>
<dbReference type="InterPro" id="IPR057032">
    <property type="entry name" value="MBTPS1_4th"/>
</dbReference>
<keyword evidence="11" id="KW-0068">Autocatalytic cleavage</keyword>
<keyword evidence="20" id="KW-1207">Sterol metabolism</keyword>
<evidence type="ECO:0000256" key="17">
    <source>
        <dbReference type="ARBA" id="ARBA00023098"/>
    </source>
</evidence>
<keyword evidence="34" id="KW-1185">Reference proteome</keyword>
<keyword evidence="12" id="KW-0256">Endoplasmic reticulum</keyword>
<dbReference type="EC" id="3.4.21.112" evidence="24"/>
<dbReference type="InterPro" id="IPR000209">
    <property type="entry name" value="Peptidase_S8/S53_dom"/>
</dbReference>
<evidence type="ECO:0000256" key="28">
    <source>
        <dbReference type="SAM" id="Phobius"/>
    </source>
</evidence>
<evidence type="ECO:0000256" key="26">
    <source>
        <dbReference type="ARBA" id="ARBA00081324"/>
    </source>
</evidence>
<feature type="active site" description="Charge relay system" evidence="27">
    <location>
        <position position="233"/>
    </location>
</feature>
<dbReference type="FunFam" id="3.40.50.200:FF:000008">
    <property type="entry name" value="Membrane-bound transcription factor site-1 protease preproprotein"/>
    <property type="match status" value="1"/>
</dbReference>
<dbReference type="GO" id="GO:0006508">
    <property type="term" value="P:proteolysis"/>
    <property type="evidence" value="ECO:0007669"/>
    <property type="project" value="UniProtKB-KW"/>
</dbReference>
<dbReference type="Pfam" id="PF23094">
    <property type="entry name" value="MBTPS1_3rd"/>
    <property type="match status" value="1"/>
</dbReference>
<organism evidence="33 34">
    <name type="scientific">Nephila pilipes</name>
    <name type="common">Giant wood spider</name>
    <name type="synonym">Nephila maculata</name>
    <dbReference type="NCBI Taxonomy" id="299642"/>
    <lineage>
        <taxon>Eukaryota</taxon>
        <taxon>Metazoa</taxon>
        <taxon>Ecdysozoa</taxon>
        <taxon>Arthropoda</taxon>
        <taxon>Chelicerata</taxon>
        <taxon>Arachnida</taxon>
        <taxon>Araneae</taxon>
        <taxon>Araneomorphae</taxon>
        <taxon>Entelegynae</taxon>
        <taxon>Araneoidea</taxon>
        <taxon>Nephilidae</taxon>
        <taxon>Nephila</taxon>
    </lineage>
</organism>
<evidence type="ECO:0000313" key="34">
    <source>
        <dbReference type="Proteomes" id="UP000887013"/>
    </source>
</evidence>
<keyword evidence="6" id="KW-0597">Phosphoprotein</keyword>
<keyword evidence="7 27" id="KW-0645">Protease</keyword>
<protein>
    <recommendedName>
        <fullName evidence="25">Membrane-bound transcription factor site-1 protease</fullName>
        <ecNumber evidence="24">3.4.21.112</ecNumber>
    </recommendedName>
    <alternativeName>
        <fullName evidence="26">Endopeptidase S1P</fullName>
    </alternativeName>
</protein>
<proteinExistence type="inferred from homology"/>
<evidence type="ECO:0000256" key="5">
    <source>
        <dbReference type="ARBA" id="ARBA00022548"/>
    </source>
</evidence>
<feature type="domain" description="MBTPS1 fourth" evidence="31">
    <location>
        <begin position="631"/>
        <end position="889"/>
    </location>
</feature>
<dbReference type="Proteomes" id="UP000887013">
    <property type="component" value="Unassembled WGS sequence"/>
</dbReference>
<comment type="cofactor">
    <cofactor evidence="1">
        <name>Ca(2+)</name>
        <dbReference type="ChEBI" id="CHEBI:29108"/>
    </cofactor>
</comment>
<keyword evidence="21" id="KW-0325">Glycoprotein</keyword>
<evidence type="ECO:0000259" key="29">
    <source>
        <dbReference type="Pfam" id="PF00082"/>
    </source>
</evidence>